<name>M2LNL7_BAUPA</name>
<protein>
    <submittedName>
        <fullName evidence="2">Uncharacterized protein</fullName>
    </submittedName>
</protein>
<sequence length="395" mass="43471">MPPNLTINPAPFKSSNLAIPPSPFSPRLPLSPLHAAPQRRKSAARVKAILELSPPPAEPLQWLWQCHICNRVYKLGVTRRCLDDGHYVCAGTTTVKRSKRTNKKVVRHKACASEFDYQGWEAWGAWRRSAMERMDAAKVLYQGDDGYDDFGLPLLVPTVPGEGQWLSGIWTKKPAWEVVQQKPERVGYWEKDCWKTCDYPSECRWGKQYGVTTPAIAAVPSSPPPVPSRPAEDNAEKLPATTFDETFLDAPSAVKICAVVHAQTPRQPDAQNERKPSMDDLLDSVKRRKRKSTGAVPSPLGSNPPSPTTSVFSKPVAASTASSGTSSLHKAFDDFELDFKKSLERAGELVTGWASSVRSTAAPEDVGADSMVVKALKMTKKKSVAERLPALEDRV</sequence>
<evidence type="ECO:0000256" key="1">
    <source>
        <dbReference type="SAM" id="MobiDB-lite"/>
    </source>
</evidence>
<dbReference type="RefSeq" id="XP_007676742.1">
    <property type="nucleotide sequence ID" value="XM_007678552.1"/>
</dbReference>
<evidence type="ECO:0000313" key="3">
    <source>
        <dbReference type="Proteomes" id="UP000011761"/>
    </source>
</evidence>
<dbReference type="OrthoDB" id="5396104at2759"/>
<dbReference type="eggNOG" id="ENOG502SSVD">
    <property type="taxonomic scope" value="Eukaryota"/>
</dbReference>
<gene>
    <name evidence="2" type="ORF">BAUCODRAFT_24924</name>
</gene>
<dbReference type="KEGG" id="bcom:BAUCODRAFT_24924"/>
<organism evidence="2 3">
    <name type="scientific">Baudoinia panamericana (strain UAMH 10762)</name>
    <name type="common">Angels' share fungus</name>
    <name type="synonym">Baudoinia compniacensis (strain UAMH 10762)</name>
    <dbReference type="NCBI Taxonomy" id="717646"/>
    <lineage>
        <taxon>Eukaryota</taxon>
        <taxon>Fungi</taxon>
        <taxon>Dikarya</taxon>
        <taxon>Ascomycota</taxon>
        <taxon>Pezizomycotina</taxon>
        <taxon>Dothideomycetes</taxon>
        <taxon>Dothideomycetidae</taxon>
        <taxon>Mycosphaerellales</taxon>
        <taxon>Teratosphaeriaceae</taxon>
        <taxon>Baudoinia</taxon>
    </lineage>
</organism>
<dbReference type="Proteomes" id="UP000011761">
    <property type="component" value="Unassembled WGS sequence"/>
</dbReference>
<dbReference type="EMBL" id="KB445556">
    <property type="protein sequence ID" value="EMC95947.1"/>
    <property type="molecule type" value="Genomic_DNA"/>
</dbReference>
<keyword evidence="3" id="KW-1185">Reference proteome</keyword>
<dbReference type="HOGENOM" id="CLU_047452_0_0_1"/>
<evidence type="ECO:0000313" key="2">
    <source>
        <dbReference type="EMBL" id="EMC95947.1"/>
    </source>
</evidence>
<dbReference type="AlphaFoldDB" id="M2LNL7"/>
<dbReference type="STRING" id="717646.M2LNL7"/>
<proteinExistence type="predicted"/>
<reference evidence="2 3" key="1">
    <citation type="journal article" date="2012" name="PLoS Pathog.">
        <title>Diverse lifestyles and strategies of plant pathogenesis encoded in the genomes of eighteen Dothideomycetes fungi.</title>
        <authorList>
            <person name="Ohm R.A."/>
            <person name="Feau N."/>
            <person name="Henrissat B."/>
            <person name="Schoch C.L."/>
            <person name="Horwitz B.A."/>
            <person name="Barry K.W."/>
            <person name="Condon B.J."/>
            <person name="Copeland A.C."/>
            <person name="Dhillon B."/>
            <person name="Glaser F."/>
            <person name="Hesse C.N."/>
            <person name="Kosti I."/>
            <person name="LaButti K."/>
            <person name="Lindquist E.A."/>
            <person name="Lucas S."/>
            <person name="Salamov A.A."/>
            <person name="Bradshaw R.E."/>
            <person name="Ciuffetti L."/>
            <person name="Hamelin R.C."/>
            <person name="Kema G.H.J."/>
            <person name="Lawrence C."/>
            <person name="Scott J.A."/>
            <person name="Spatafora J.W."/>
            <person name="Turgeon B.G."/>
            <person name="de Wit P.J.G.M."/>
            <person name="Zhong S."/>
            <person name="Goodwin S.B."/>
            <person name="Grigoriev I.V."/>
        </authorList>
    </citation>
    <scope>NUCLEOTIDE SEQUENCE [LARGE SCALE GENOMIC DNA]</scope>
    <source>
        <strain evidence="2 3">UAMH 10762</strain>
    </source>
</reference>
<dbReference type="OMA" id="FDYQGWK"/>
<accession>M2LNL7</accession>
<dbReference type="GeneID" id="19110242"/>
<feature type="region of interest" description="Disordered" evidence="1">
    <location>
        <begin position="287"/>
        <end position="315"/>
    </location>
</feature>